<sequence length="282" mass="32571">MDDTPRTPSPRTTLPAFTPVPRLKDRSNGWKPHVQRAFIEALADTGSVTSACRMVRRSTHGAYLLRRQPGADSFRKAWEAALDLGMQRVEDVAMDRALNGVEVPVYSYGQLVGTRTSYNDRLLMFMLRNRASDRFAEGRAKCMNAIGKMEVERLKKGWLEEARKEWEAERRATAGEREDATYASIDAKLTAMRKRQLDHMSPRTRAAYAEYRRLADLDREEEYKWWEDPAHPLNAKSSPRAQEEEDESRLLPPPGWRKGPLPKLDEPQENPKWRDLKDEGWD</sequence>
<evidence type="ECO:0000313" key="3">
    <source>
        <dbReference type="Proteomes" id="UP000824280"/>
    </source>
</evidence>
<dbReference type="RefSeq" id="WP_221423621.1">
    <property type="nucleotide sequence ID" value="NZ_CP081297.1"/>
</dbReference>
<feature type="region of interest" description="Disordered" evidence="1">
    <location>
        <begin position="1"/>
        <end position="28"/>
    </location>
</feature>
<gene>
    <name evidence="2" type="ORF">K3166_05280</name>
</gene>
<protein>
    <submittedName>
        <fullName evidence="2">Uncharacterized protein</fullName>
    </submittedName>
</protein>
<feature type="compositionally biased region" description="Basic and acidic residues" evidence="1">
    <location>
        <begin position="263"/>
        <end position="282"/>
    </location>
</feature>
<dbReference type="Proteomes" id="UP000824280">
    <property type="component" value="Chromosome"/>
</dbReference>
<name>A0ABX8ZGH0_9SPHN</name>
<organism evidence="2 3">
    <name type="scientific">Qipengyuania psychrotolerans</name>
    <dbReference type="NCBI Taxonomy" id="2867238"/>
    <lineage>
        <taxon>Bacteria</taxon>
        <taxon>Pseudomonadati</taxon>
        <taxon>Pseudomonadota</taxon>
        <taxon>Alphaproteobacteria</taxon>
        <taxon>Sphingomonadales</taxon>
        <taxon>Erythrobacteraceae</taxon>
        <taxon>Qipengyuania</taxon>
    </lineage>
</organism>
<accession>A0ABX8ZGH0</accession>
<keyword evidence="3" id="KW-1185">Reference proteome</keyword>
<proteinExistence type="predicted"/>
<evidence type="ECO:0000313" key="2">
    <source>
        <dbReference type="EMBL" id="QZD88088.1"/>
    </source>
</evidence>
<reference evidence="2 3" key="1">
    <citation type="submission" date="2021-08" db="EMBL/GenBank/DDBJ databases">
        <title>Comparative Genomics Analysis of the Genus Qipengyuania Reveals Extensive Genetic Diversity and Metabolic Versatility, Including the Description of Fifteen Novel Species.</title>
        <authorList>
            <person name="Liu Y."/>
        </authorList>
    </citation>
    <scope>NUCLEOTIDE SEQUENCE [LARGE SCALE GENOMIC DNA]</scope>
    <source>
        <strain evidence="2 3">1XM2-8</strain>
    </source>
</reference>
<evidence type="ECO:0000256" key="1">
    <source>
        <dbReference type="SAM" id="MobiDB-lite"/>
    </source>
</evidence>
<feature type="region of interest" description="Disordered" evidence="1">
    <location>
        <begin position="228"/>
        <end position="282"/>
    </location>
</feature>
<dbReference type="EMBL" id="CP081297">
    <property type="protein sequence ID" value="QZD88088.1"/>
    <property type="molecule type" value="Genomic_DNA"/>
</dbReference>